<dbReference type="SUPFAM" id="SSF53720">
    <property type="entry name" value="ALDH-like"/>
    <property type="match status" value="1"/>
</dbReference>
<dbReference type="InterPro" id="IPR016163">
    <property type="entry name" value="Ald_DH_C"/>
</dbReference>
<dbReference type="Gene3D" id="3.40.605.10">
    <property type="entry name" value="Aldehyde Dehydrogenase, Chain A, domain 1"/>
    <property type="match status" value="1"/>
</dbReference>
<accession>A0A1C3EU93</accession>
<reference evidence="4 5" key="1">
    <citation type="submission" date="2016-05" db="EMBL/GenBank/DDBJ databases">
        <title>Genomic and physiological characterization of Planctopirus sp. isolated from fresh water lake.</title>
        <authorList>
            <person name="Subhash Y."/>
            <person name="Ramana C."/>
        </authorList>
    </citation>
    <scope>NUCLEOTIDE SEQUENCE [LARGE SCALE GENOMIC DNA]</scope>
    <source>
        <strain evidence="4 5">JC280</strain>
    </source>
</reference>
<evidence type="ECO:0000256" key="1">
    <source>
        <dbReference type="ARBA" id="ARBA00009986"/>
    </source>
</evidence>
<feature type="domain" description="Aldehyde dehydrogenase" evidence="3">
    <location>
        <begin position="21"/>
        <end position="475"/>
    </location>
</feature>
<dbReference type="PROSITE" id="PS00070">
    <property type="entry name" value="ALDEHYDE_DEHYDR_CYS"/>
    <property type="match status" value="1"/>
</dbReference>
<dbReference type="Gene3D" id="3.40.309.10">
    <property type="entry name" value="Aldehyde Dehydrogenase, Chain A, domain 2"/>
    <property type="match status" value="1"/>
</dbReference>
<evidence type="ECO:0000256" key="2">
    <source>
        <dbReference type="ARBA" id="ARBA00023002"/>
    </source>
</evidence>
<dbReference type="EMBL" id="LYDR01000001">
    <property type="protein sequence ID" value="ODA36831.1"/>
    <property type="molecule type" value="Genomic_DNA"/>
</dbReference>
<dbReference type="PANTHER" id="PTHR42991">
    <property type="entry name" value="ALDEHYDE DEHYDROGENASE"/>
    <property type="match status" value="1"/>
</dbReference>
<name>A0A1C3EU93_9PLAN</name>
<dbReference type="AlphaFoldDB" id="A0A1C3EU93"/>
<dbReference type="RefSeq" id="WP_068845136.1">
    <property type="nucleotide sequence ID" value="NZ_LYDR01000001.1"/>
</dbReference>
<dbReference type="Proteomes" id="UP000094828">
    <property type="component" value="Unassembled WGS sequence"/>
</dbReference>
<dbReference type="InterPro" id="IPR015590">
    <property type="entry name" value="Aldehyde_DH_dom"/>
</dbReference>
<sequence length="480" mass="51742">MSFTPVCLPLYIAGEPLVTSQPLEVRYPYDGSLTGTVSTARHEHLEAAIQAALKGHAPLSRYSREQVLRRASLIFSQRTEELARLMTRETGLALRDTRAEASRVCDVLHFASMEAMECDDATFWGDVTAPGKMLGSRNRSVHVMREPLKLAAAITPFNHPLTQLAHKVAPAIAAGTPIILKPSDKTPLTAVRFAETLYEAGLPGWMLSVLIGPVDTVIEPLISDPRVEAISFTGSVAVGKRIAGMAGYKRICLELGGNSELIVLKDADLALAAKLACEGSYRNSGQRCTAVKRVLAEASIYEELAQRITEATKAFVSGDPEDSKTDIGTLISESAAISIEKSLHEAMARGAVLLAGGQRNVAMLAPTVLKDVPRDVPLVVEETFGPVTPIIPVRDLADTVQYANSSRYGLSTSVVTDSMSQAMTAIRELHTGMVHVNEVPGYRLEQAPFGGIKDSGLGIKEGIIEAKKFYSNSKTYSLPW</sequence>
<comment type="caution">
    <text evidence="4">The sequence shown here is derived from an EMBL/GenBank/DDBJ whole genome shotgun (WGS) entry which is preliminary data.</text>
</comment>
<evidence type="ECO:0000313" key="5">
    <source>
        <dbReference type="Proteomes" id="UP000094828"/>
    </source>
</evidence>
<dbReference type="STRING" id="1841610.A6X21_01800"/>
<dbReference type="InterPro" id="IPR016162">
    <property type="entry name" value="Ald_DH_N"/>
</dbReference>
<protein>
    <submittedName>
        <fullName evidence="4">Phosphonoacetaldehyde dehydrogenase</fullName>
    </submittedName>
</protein>
<dbReference type="OrthoDB" id="4503395at2"/>
<evidence type="ECO:0000259" key="3">
    <source>
        <dbReference type="Pfam" id="PF00171"/>
    </source>
</evidence>
<dbReference type="InterPro" id="IPR016161">
    <property type="entry name" value="Ald_DH/histidinol_DH"/>
</dbReference>
<keyword evidence="2" id="KW-0560">Oxidoreductase</keyword>
<gene>
    <name evidence="4" type="ORF">A6X21_01800</name>
</gene>
<keyword evidence="5" id="KW-1185">Reference proteome</keyword>
<evidence type="ECO:0000313" key="4">
    <source>
        <dbReference type="EMBL" id="ODA36831.1"/>
    </source>
</evidence>
<dbReference type="InterPro" id="IPR016160">
    <property type="entry name" value="Ald_DH_CS_CYS"/>
</dbReference>
<proteinExistence type="inferred from homology"/>
<comment type="similarity">
    <text evidence="1">Belongs to the aldehyde dehydrogenase family.</text>
</comment>
<dbReference type="GO" id="GO:0008911">
    <property type="term" value="F:lactaldehyde dehydrogenase (NAD+) activity"/>
    <property type="evidence" value="ECO:0007669"/>
    <property type="project" value="TreeGrafter"/>
</dbReference>
<dbReference type="Pfam" id="PF00171">
    <property type="entry name" value="Aldedh"/>
    <property type="match status" value="1"/>
</dbReference>
<dbReference type="InterPro" id="IPR051020">
    <property type="entry name" value="ALDH-related_metabolic_enz"/>
</dbReference>
<organism evidence="4 5">
    <name type="scientific">Planctopirus hydrillae</name>
    <dbReference type="NCBI Taxonomy" id="1841610"/>
    <lineage>
        <taxon>Bacteria</taxon>
        <taxon>Pseudomonadati</taxon>
        <taxon>Planctomycetota</taxon>
        <taxon>Planctomycetia</taxon>
        <taxon>Planctomycetales</taxon>
        <taxon>Planctomycetaceae</taxon>
        <taxon>Planctopirus</taxon>
    </lineage>
</organism>
<dbReference type="PANTHER" id="PTHR42991:SF1">
    <property type="entry name" value="ALDEHYDE DEHYDROGENASE"/>
    <property type="match status" value="1"/>
</dbReference>